<dbReference type="CDD" id="cd07473">
    <property type="entry name" value="Peptidases_S8_Subtilisin_like"/>
    <property type="match status" value="1"/>
</dbReference>
<dbReference type="PROSITE" id="PS00137">
    <property type="entry name" value="SUBTILASE_HIS"/>
    <property type="match status" value="1"/>
</dbReference>
<dbReference type="InterPro" id="IPR035986">
    <property type="entry name" value="PKD_dom_sf"/>
</dbReference>
<comment type="similarity">
    <text evidence="1 5 6">Belongs to the peptidase S8 family.</text>
</comment>
<dbReference type="InterPro" id="IPR023827">
    <property type="entry name" value="Peptidase_S8_Asp-AS"/>
</dbReference>
<dbReference type="Pfam" id="PF00082">
    <property type="entry name" value="Peptidase_S8"/>
    <property type="match status" value="1"/>
</dbReference>
<accession>A0A085W6B1</accession>
<dbReference type="GO" id="GO:0006508">
    <property type="term" value="P:proteolysis"/>
    <property type="evidence" value="ECO:0007669"/>
    <property type="project" value="UniProtKB-KW"/>
</dbReference>
<dbReference type="InterPro" id="IPR000209">
    <property type="entry name" value="Peptidase_S8/S53_dom"/>
</dbReference>
<dbReference type="InterPro" id="IPR050131">
    <property type="entry name" value="Peptidase_S8_subtilisin-like"/>
</dbReference>
<dbReference type="NCBIfam" id="NF041940">
    <property type="entry name" value="choice_anch_X"/>
    <property type="match status" value="1"/>
</dbReference>
<dbReference type="PATRIC" id="fig|394096.3.peg.7145"/>
<keyword evidence="7" id="KW-0732">Signal</keyword>
<organism evidence="11 12">
    <name type="scientific">Hyalangium minutum</name>
    <dbReference type="NCBI Taxonomy" id="394096"/>
    <lineage>
        <taxon>Bacteria</taxon>
        <taxon>Pseudomonadati</taxon>
        <taxon>Myxococcota</taxon>
        <taxon>Myxococcia</taxon>
        <taxon>Myxococcales</taxon>
        <taxon>Cystobacterineae</taxon>
        <taxon>Archangiaceae</taxon>
        <taxon>Hyalangium</taxon>
    </lineage>
</organism>
<evidence type="ECO:0000256" key="2">
    <source>
        <dbReference type="ARBA" id="ARBA00022670"/>
    </source>
</evidence>
<evidence type="ECO:0000256" key="5">
    <source>
        <dbReference type="PROSITE-ProRule" id="PRU01240"/>
    </source>
</evidence>
<dbReference type="STRING" id="394096.DB31_2817"/>
<dbReference type="InterPro" id="IPR015500">
    <property type="entry name" value="Peptidase_S8_subtilisin-rel"/>
</dbReference>
<evidence type="ECO:0000259" key="9">
    <source>
        <dbReference type="Pfam" id="PF18911"/>
    </source>
</evidence>
<dbReference type="SUPFAM" id="SSF49313">
    <property type="entry name" value="Cadherin-like"/>
    <property type="match status" value="1"/>
</dbReference>
<dbReference type="InterPro" id="IPR015919">
    <property type="entry name" value="Cadherin-like_sf"/>
</dbReference>
<evidence type="ECO:0000313" key="11">
    <source>
        <dbReference type="EMBL" id="KFE63224.1"/>
    </source>
</evidence>
<feature type="active site" description="Charge relay system" evidence="5">
    <location>
        <position position="411"/>
    </location>
</feature>
<dbReference type="PANTHER" id="PTHR43806:SF11">
    <property type="entry name" value="CEREVISIN-RELATED"/>
    <property type="match status" value="1"/>
</dbReference>
<evidence type="ECO:0000256" key="4">
    <source>
        <dbReference type="ARBA" id="ARBA00022825"/>
    </source>
</evidence>
<evidence type="ECO:0000256" key="1">
    <source>
        <dbReference type="ARBA" id="ARBA00011073"/>
    </source>
</evidence>
<feature type="domain" description="Peptidase S8/S53" evidence="8">
    <location>
        <begin position="183"/>
        <end position="443"/>
    </location>
</feature>
<dbReference type="Gene3D" id="3.40.50.200">
    <property type="entry name" value="Peptidase S8/S53 domain"/>
    <property type="match status" value="1"/>
</dbReference>
<feature type="signal peptide" evidence="7">
    <location>
        <begin position="1"/>
        <end position="29"/>
    </location>
</feature>
<sequence>MKSWVKSRARKAASGVRTFAALVLGPALALQGCAKEEPQTPTPPSQEARAAGSLRTLRAENGAEYVPGELLVRFKRDAGLRALSAHKQAGAKVQHTFRTMPELQLVTVNESSLEDAIIAYQKDPTVEYVELNYIYRASATTPDDSVFGQQWGLNNTGQAGGVADIDINAPEAWDLTTGSASNVIAVIDSGVDYNHPDLAANLWTNPGEIPGNNLDDDNNGYVDDVHGINAITNTGNPLDDGTHGTLVAGTIVAQGNNGRGVAGVSWSSQILACKFLDASGNGTAANALKCLDYVHALKTRTSNPVNIIATNNSWGNTASSQALLDGIIQQRNDGTLFVAAAGNTTANNDTTTAYPSGYFVSNVIAVAAHDRKGNLASDTNTGRRTVHLTAPGVDVMSTVPNNGYQAASGTSMAAPHVTGVVALLEAQDPSRDWRQLKNLVLAGSVSSASATGKTLTGKRLRAADTNGQGALTCNNQLFSARVRPIADTVTVNVYDQVPLAAYHVNCGAPAGVATVTVSPGGQTFNLSDSGVYGDEAANDGLFVGAFEPTAPGTYTLTFPGGDTLTVTAVVPPQAYVKTSVPYAWRTITGTSLVLTDESVANFTSPFPIPFGGGTGQTTVRVGMNGALKLESAGAIGLTNATLPSSSHTTLVAPFWDDLYPGPTSADNVFWGVLGTAPNRELVVEWRNVHHYSTRTGSNTLSFQVVFSEGRPDILFNYKDVVVGNASYDKAAAATVGVQTNSTTATQHSYNTASLNDNTAYLFAIPVATQPPVVSAITAQPTTLNEGDTLTVDAAFSDPDGASDGPWKVEIDANYPGWFTTDVTLNTATQGTVTGTTPLLHSGNLTVAARVQDKGGTRSAVAQTQITVNDVPPALSALTPTGSMGERQPVTISTSFTDPGLDSPWLVEWDFDYDGTTFTADAVTRATTPGAISTVYAFPNDGTFTVAARVTDKDGVQSALQTVQLSIADLRPTLTGIAGNFTLVEGSHYALESNFINPGDNSRPWRVQWDFDYDGTTFDVDEEDERSTDGAILLSRFARDSGNRTFALRVVDADGSISDVKQVVMDIAEAHPVLSPIAMEVLTGGSNEPSTVQFDLSANSGAEEPSADPLRAFLWDFDGDGTYDYASISPYAVYTYRDNKAGGGAFTARVRVLDEDSYSEETISVAIANVAPVLTAPAAQTAWSGNLLALRLTATDPGADVLTFSASGAPAGLTVSADGLLLWAPSRSQGSRQGRAYTVNVTVTDDDGASDTKAVTLTAKWVDADNDGIEDSWELENGLDPTNANDAAGDRNGDGISNAAEFRNAYDGFALPAQAAVQGPLTDTLVKAPQITLTTFNVASRGDLATVKYEFQLFSGTTLATQLCSTTVDESASGRTSATIPSATGSCSSVTLADDQAYTWRVRATDGDKLQGAWSRVQTFKLSTQNDAPGLARASQPVPGAQIAVAVPVLTVDNALDVDDTQLTYTFKLATDAALTQDTVVSDPIAGGASGSTSWTVPSALKPFTTYYWRVTVKDPESAESSSEVASFTYLGRPSNREPSLPEAVEPAANGKVATLTPTLVIKAVTDADGDELLYTFEVDTSPAFTSPSRKASTALKAEADGTVRWQTEGLTEDTLYWWRARASDPYSASDWVVGSFQVNAQNNAPSAPLALNPSDAIIFTRTPTLILQKSVDPEGDAITYSFEVKSADGAVVSSGDVATTANAQNSQVSFKVTKELEPGVEYIWTARAKDAAGAVSAASADARFQVYKEPTLPEPEKDGGCSTGAGALGGLLPLLAMAMGLLRRRGNRV</sequence>
<dbReference type="Gene3D" id="2.60.40.10">
    <property type="entry name" value="Immunoglobulins"/>
    <property type="match status" value="6"/>
</dbReference>
<dbReference type="InterPro" id="IPR054399">
    <property type="entry name" value="Fervidolysin-like_N_prodom"/>
</dbReference>
<dbReference type="InterPro" id="IPR034204">
    <property type="entry name" value="PfSUB1-like_cat_dom"/>
</dbReference>
<dbReference type="PROSITE" id="PS51892">
    <property type="entry name" value="SUBTILASE"/>
    <property type="match status" value="1"/>
</dbReference>
<feature type="domain" description="Fervidolysin-like N-terminal prodomain" evidence="10">
    <location>
        <begin position="58"/>
        <end position="132"/>
    </location>
</feature>
<feature type="domain" description="PKD" evidence="9">
    <location>
        <begin position="871"/>
        <end position="965"/>
    </location>
</feature>
<dbReference type="PROSITE" id="PS00136">
    <property type="entry name" value="SUBTILASE_ASP"/>
    <property type="match status" value="1"/>
</dbReference>
<dbReference type="SUPFAM" id="SSF52743">
    <property type="entry name" value="Subtilisin-like"/>
    <property type="match status" value="1"/>
</dbReference>
<evidence type="ECO:0000259" key="10">
    <source>
        <dbReference type="Pfam" id="PF22148"/>
    </source>
</evidence>
<dbReference type="InterPro" id="IPR036852">
    <property type="entry name" value="Peptidase_S8/S53_dom_sf"/>
</dbReference>
<keyword evidence="3 5" id="KW-0378">Hydrolase</keyword>
<dbReference type="GO" id="GO:0016020">
    <property type="term" value="C:membrane"/>
    <property type="evidence" value="ECO:0007669"/>
    <property type="project" value="InterPro"/>
</dbReference>
<dbReference type="InterPro" id="IPR023828">
    <property type="entry name" value="Peptidase_S8_Ser-AS"/>
</dbReference>
<evidence type="ECO:0000256" key="7">
    <source>
        <dbReference type="SAM" id="SignalP"/>
    </source>
</evidence>
<dbReference type="InterPro" id="IPR000601">
    <property type="entry name" value="PKD_dom"/>
</dbReference>
<dbReference type="RefSeq" id="WP_044196193.1">
    <property type="nucleotide sequence ID" value="NZ_JMCB01000018.1"/>
</dbReference>
<reference evidence="11 12" key="1">
    <citation type="submission" date="2014-04" db="EMBL/GenBank/DDBJ databases">
        <title>Genome assembly of Hyalangium minutum DSM 14724.</title>
        <authorList>
            <person name="Sharma G."/>
            <person name="Subramanian S."/>
        </authorList>
    </citation>
    <scope>NUCLEOTIDE SEQUENCE [LARGE SCALE GENOMIC DNA]</scope>
    <source>
        <strain evidence="11 12">DSM 14724</strain>
    </source>
</reference>
<keyword evidence="2 5" id="KW-0645">Protease</keyword>
<name>A0A085W6B1_9BACT</name>
<evidence type="ECO:0000256" key="6">
    <source>
        <dbReference type="RuleBase" id="RU003355"/>
    </source>
</evidence>
<dbReference type="PROSITE" id="PS00138">
    <property type="entry name" value="SUBTILASE_SER"/>
    <property type="match status" value="1"/>
</dbReference>
<dbReference type="Proteomes" id="UP000028725">
    <property type="component" value="Unassembled WGS sequence"/>
</dbReference>
<dbReference type="GO" id="GO:0004252">
    <property type="term" value="F:serine-type endopeptidase activity"/>
    <property type="evidence" value="ECO:0007669"/>
    <property type="project" value="UniProtKB-UniRule"/>
</dbReference>
<feature type="active site" description="Charge relay system" evidence="5">
    <location>
        <position position="188"/>
    </location>
</feature>
<dbReference type="InterPro" id="IPR022398">
    <property type="entry name" value="Peptidase_S8_His-AS"/>
</dbReference>
<proteinExistence type="inferred from homology"/>
<dbReference type="PROSITE" id="PS51257">
    <property type="entry name" value="PROKAR_LIPOPROTEIN"/>
    <property type="match status" value="1"/>
</dbReference>
<keyword evidence="4 5" id="KW-0720">Serine protease</keyword>
<dbReference type="Pfam" id="PF18911">
    <property type="entry name" value="PKD_4"/>
    <property type="match status" value="1"/>
</dbReference>
<dbReference type="EMBL" id="JMCB01000018">
    <property type="protein sequence ID" value="KFE63224.1"/>
    <property type="molecule type" value="Genomic_DNA"/>
</dbReference>
<protein>
    <submittedName>
        <fullName evidence="11">Uncharacterized protein</fullName>
    </submittedName>
</protein>
<dbReference type="PANTHER" id="PTHR43806">
    <property type="entry name" value="PEPTIDASE S8"/>
    <property type="match status" value="1"/>
</dbReference>
<dbReference type="GO" id="GO:0005509">
    <property type="term" value="F:calcium ion binding"/>
    <property type="evidence" value="ECO:0007669"/>
    <property type="project" value="InterPro"/>
</dbReference>
<dbReference type="SUPFAM" id="SSF49299">
    <property type="entry name" value="PKD domain"/>
    <property type="match status" value="2"/>
</dbReference>
<evidence type="ECO:0000256" key="3">
    <source>
        <dbReference type="ARBA" id="ARBA00022801"/>
    </source>
</evidence>
<keyword evidence="12" id="KW-1185">Reference proteome</keyword>
<feature type="chain" id="PRO_5001799282" evidence="7">
    <location>
        <begin position="30"/>
        <end position="1789"/>
    </location>
</feature>
<evidence type="ECO:0000259" key="8">
    <source>
        <dbReference type="Pfam" id="PF00082"/>
    </source>
</evidence>
<evidence type="ECO:0000313" key="12">
    <source>
        <dbReference type="Proteomes" id="UP000028725"/>
    </source>
</evidence>
<feature type="active site" description="Charge relay system" evidence="5">
    <location>
        <position position="243"/>
    </location>
</feature>
<comment type="caution">
    <text evidence="11">The sequence shown here is derived from an EMBL/GenBank/DDBJ whole genome shotgun (WGS) entry which is preliminary data.</text>
</comment>
<dbReference type="Pfam" id="PF22148">
    <property type="entry name" value="Fervidolysin_NPro-like"/>
    <property type="match status" value="1"/>
</dbReference>
<dbReference type="PRINTS" id="PR00723">
    <property type="entry name" value="SUBTILISIN"/>
</dbReference>
<dbReference type="InterPro" id="IPR013783">
    <property type="entry name" value="Ig-like_fold"/>
</dbReference>
<dbReference type="OrthoDB" id="9765693at2"/>
<gene>
    <name evidence="11" type="ORF">DB31_2817</name>
</gene>